<organism evidence="2 3">
    <name type="scientific">Desmophyllum pertusum</name>
    <dbReference type="NCBI Taxonomy" id="174260"/>
    <lineage>
        <taxon>Eukaryota</taxon>
        <taxon>Metazoa</taxon>
        <taxon>Cnidaria</taxon>
        <taxon>Anthozoa</taxon>
        <taxon>Hexacorallia</taxon>
        <taxon>Scleractinia</taxon>
        <taxon>Caryophylliina</taxon>
        <taxon>Caryophylliidae</taxon>
        <taxon>Desmophyllum</taxon>
    </lineage>
</organism>
<evidence type="ECO:0000313" key="2">
    <source>
        <dbReference type="EMBL" id="KAJ7361895.1"/>
    </source>
</evidence>
<proteinExistence type="predicted"/>
<keyword evidence="1" id="KW-0472">Membrane</keyword>
<protein>
    <submittedName>
        <fullName evidence="2">Uncharacterized protein</fullName>
    </submittedName>
</protein>
<dbReference type="EMBL" id="MU827308">
    <property type="protein sequence ID" value="KAJ7361895.1"/>
    <property type="molecule type" value="Genomic_DNA"/>
</dbReference>
<feature type="transmembrane region" description="Helical" evidence="1">
    <location>
        <begin position="273"/>
        <end position="292"/>
    </location>
</feature>
<evidence type="ECO:0000313" key="3">
    <source>
        <dbReference type="Proteomes" id="UP001163046"/>
    </source>
</evidence>
<dbReference type="OrthoDB" id="5953244at2759"/>
<keyword evidence="3" id="KW-1185">Reference proteome</keyword>
<evidence type="ECO:0000256" key="1">
    <source>
        <dbReference type="SAM" id="Phobius"/>
    </source>
</evidence>
<sequence>MKLTIYGIRVRFGWRKQVIALICIISVISIIFSVKVIKESEAAVSFNIAGQQNGKRNNTFMVDVRPSPASITLFVRMAGKLKEHRTRFYCDLFRTAVLFWPASFGKTVVVLDEESELDHEFANNLTRQTKQHFPDRKLEVLYESLPIDLSILNGSLKSAGYNRQLWSSFFIDLYTNDRIVAWMDADVAFVTPVTQSTIFNGSKIRIQGSECSMNISWVQSWERNTEMALGLPMLADFMTYFPVYLYRDTFTHCREYILKRFNTSNFEGAFKKFYHSGFVAPVSIVITYAWFFERDRYDWNMKICGDLTSYNKRFPVGHKIAPEHTESILSQPQTAFHVTYTQEALFKKMLAGYCLSHRAAGNQLEMQCSKHSVSVADNLVLFNHDLQRVAPGQTPCTGRNRKDCLNVLELHYNQVGLDIRNGRQIQWKDFETVETLANEVDIVCLKDHERNKVIILLR</sequence>
<reference evidence="2" key="1">
    <citation type="submission" date="2023-01" db="EMBL/GenBank/DDBJ databases">
        <title>Genome assembly of the deep-sea coral Lophelia pertusa.</title>
        <authorList>
            <person name="Herrera S."/>
            <person name="Cordes E."/>
        </authorList>
    </citation>
    <scope>NUCLEOTIDE SEQUENCE</scope>
    <source>
        <strain evidence="2">USNM1676648</strain>
        <tissue evidence="2">Polyp</tissue>
    </source>
</reference>
<gene>
    <name evidence="2" type="ORF">OS493_014541</name>
</gene>
<feature type="transmembrane region" description="Helical" evidence="1">
    <location>
        <begin position="18"/>
        <end position="37"/>
    </location>
</feature>
<name>A0A9W9YPQ2_9CNID</name>
<dbReference type="AlphaFoldDB" id="A0A9W9YPQ2"/>
<dbReference type="Proteomes" id="UP001163046">
    <property type="component" value="Unassembled WGS sequence"/>
</dbReference>
<keyword evidence="1" id="KW-1133">Transmembrane helix</keyword>
<keyword evidence="1" id="KW-0812">Transmembrane</keyword>
<accession>A0A9W9YPQ2</accession>
<comment type="caution">
    <text evidence="2">The sequence shown here is derived from an EMBL/GenBank/DDBJ whole genome shotgun (WGS) entry which is preliminary data.</text>
</comment>